<dbReference type="NCBIfam" id="TIGR02667">
    <property type="entry name" value="moaB_proteo"/>
    <property type="match status" value="1"/>
</dbReference>
<comment type="function">
    <text evidence="7">May be involved in the biosynthesis of molybdopterin. Can bind GTP and has low GTPase activity. Can bind MPT, but has no MPT adenylyl transferase activity.</text>
</comment>
<dbReference type="PANTHER" id="PTHR43232:SF2">
    <property type="entry name" value="MOLYBDENUM COFACTOR BIOSYNTHESIS PROTEIN B"/>
    <property type="match status" value="1"/>
</dbReference>
<dbReference type="PIRSF" id="PIRSF006443">
    <property type="entry name" value="MoaB"/>
    <property type="match status" value="1"/>
</dbReference>
<feature type="domain" description="MoaB/Mog" evidence="9">
    <location>
        <begin position="24"/>
        <end position="168"/>
    </location>
</feature>
<evidence type="ECO:0000313" key="10">
    <source>
        <dbReference type="EMBL" id="RMU43748.1"/>
    </source>
</evidence>
<organism evidence="10 11">
    <name type="scientific">Pseudomonas syringae pv. avii</name>
    <dbReference type="NCBI Taxonomy" id="663959"/>
    <lineage>
        <taxon>Bacteria</taxon>
        <taxon>Pseudomonadati</taxon>
        <taxon>Pseudomonadota</taxon>
        <taxon>Gammaproteobacteria</taxon>
        <taxon>Pseudomonadales</taxon>
        <taxon>Pseudomonadaceae</taxon>
        <taxon>Pseudomonas</taxon>
        <taxon>Pseudomonas syringae</taxon>
    </lineage>
</organism>
<dbReference type="PANTHER" id="PTHR43232">
    <property type="entry name" value="MOLYBDENUM COFACTOR BIOSYNTHESIS PROTEIN B"/>
    <property type="match status" value="1"/>
</dbReference>
<evidence type="ECO:0000256" key="1">
    <source>
        <dbReference type="ARBA" id="ARBA00005046"/>
    </source>
</evidence>
<dbReference type="GO" id="GO:0006777">
    <property type="term" value="P:Mo-molybdopterin cofactor biosynthetic process"/>
    <property type="evidence" value="ECO:0007669"/>
    <property type="project" value="UniProtKB-UniRule"/>
</dbReference>
<dbReference type="SMART" id="SM00852">
    <property type="entry name" value="MoCF_biosynth"/>
    <property type="match status" value="1"/>
</dbReference>
<keyword evidence="4" id="KW-0547">Nucleotide-binding</keyword>
<dbReference type="NCBIfam" id="TIGR00177">
    <property type="entry name" value="molyb_syn"/>
    <property type="match status" value="1"/>
</dbReference>
<dbReference type="InterPro" id="IPR012245">
    <property type="entry name" value="MoaB"/>
</dbReference>
<dbReference type="AlphaFoldDB" id="A0A3M5UET7"/>
<dbReference type="UniPathway" id="UPA00344"/>
<comment type="caution">
    <text evidence="10">The sequence shown here is derived from an EMBL/GenBank/DDBJ whole genome shotgun (WGS) entry which is preliminary data.</text>
</comment>
<evidence type="ECO:0000256" key="4">
    <source>
        <dbReference type="ARBA" id="ARBA00022741"/>
    </source>
</evidence>
<evidence type="ECO:0000256" key="2">
    <source>
        <dbReference type="ARBA" id="ARBA00006112"/>
    </source>
</evidence>
<name>A0A3M5UET7_PSESX</name>
<dbReference type="InterPro" id="IPR013484">
    <property type="entry name" value="MoaB_proteobac"/>
</dbReference>
<accession>A0A3M5UET7</accession>
<dbReference type="EMBL" id="RBUA01001393">
    <property type="protein sequence ID" value="RMU43748.1"/>
    <property type="molecule type" value="Genomic_DNA"/>
</dbReference>
<reference evidence="10 11" key="1">
    <citation type="submission" date="2018-08" db="EMBL/GenBank/DDBJ databases">
        <title>Recombination of ecologically and evolutionarily significant loci maintains genetic cohesion in the Pseudomonas syringae species complex.</title>
        <authorList>
            <person name="Dillon M."/>
            <person name="Thakur S."/>
            <person name="Almeida R.N.D."/>
            <person name="Weir B.S."/>
            <person name="Guttman D.S."/>
        </authorList>
    </citation>
    <scope>NUCLEOTIDE SEQUENCE [LARGE SCALE GENOMIC DNA]</scope>
    <source>
        <strain evidence="10 11">ICMP 14479</strain>
    </source>
</reference>
<keyword evidence="5" id="KW-0342">GTP-binding</keyword>
<dbReference type="GO" id="GO:0005829">
    <property type="term" value="C:cytosol"/>
    <property type="evidence" value="ECO:0007669"/>
    <property type="project" value="TreeGrafter"/>
</dbReference>
<dbReference type="PROSITE" id="PS01078">
    <property type="entry name" value="MOCF_BIOSYNTHESIS_1"/>
    <property type="match status" value="1"/>
</dbReference>
<dbReference type="SUPFAM" id="SSF53218">
    <property type="entry name" value="Molybdenum cofactor biosynthesis proteins"/>
    <property type="match status" value="1"/>
</dbReference>
<proteinExistence type="inferred from homology"/>
<dbReference type="GO" id="GO:0005525">
    <property type="term" value="F:GTP binding"/>
    <property type="evidence" value="ECO:0007669"/>
    <property type="project" value="UniProtKB-KW"/>
</dbReference>
<comment type="similarity">
    <text evidence="2 8">Belongs to the MoaB/Mog family.</text>
</comment>
<dbReference type="CDD" id="cd00886">
    <property type="entry name" value="MogA_MoaB"/>
    <property type="match status" value="1"/>
</dbReference>
<comment type="pathway">
    <text evidence="1 8">Cofactor biosynthesis; molybdopterin biosynthesis.</text>
</comment>
<sequence>MFLRQPDRAMKAKADAPFVPLNIAVLTVSDTRTLETDTSGQVFVDRLTAAGHRLAERVLLKDDLYKIRAQVAHWIAEDVVQVVLITGGTGFTGRDSTPEAVSCLLDKQVDGFGELFRQISVADIGTSTVQSRALAGLANGTLVCCLPGSTNAVRTGWDGILAEQLDNRHRPCNFVPHLKQAEPCESRG</sequence>
<evidence type="ECO:0000259" key="9">
    <source>
        <dbReference type="SMART" id="SM00852"/>
    </source>
</evidence>
<evidence type="ECO:0000256" key="7">
    <source>
        <dbReference type="ARBA" id="ARBA00055616"/>
    </source>
</evidence>
<dbReference type="InterPro" id="IPR036425">
    <property type="entry name" value="MoaB/Mog-like_dom_sf"/>
</dbReference>
<dbReference type="InterPro" id="IPR001453">
    <property type="entry name" value="MoaB/Mog_dom"/>
</dbReference>
<gene>
    <name evidence="10" type="ORF">ALP29_01126</name>
</gene>
<evidence type="ECO:0000313" key="11">
    <source>
        <dbReference type="Proteomes" id="UP000280395"/>
    </source>
</evidence>
<evidence type="ECO:0000256" key="6">
    <source>
        <dbReference type="ARBA" id="ARBA00023150"/>
    </source>
</evidence>
<dbReference type="Pfam" id="PF00994">
    <property type="entry name" value="MoCF_biosynth"/>
    <property type="match status" value="1"/>
</dbReference>
<keyword evidence="6 8" id="KW-0501">Molybdenum cofactor biosynthesis</keyword>
<protein>
    <recommendedName>
        <fullName evidence="3 8">Molybdenum cofactor biosynthesis protein B</fullName>
    </recommendedName>
</protein>
<evidence type="ECO:0000256" key="3">
    <source>
        <dbReference type="ARBA" id="ARBA00015262"/>
    </source>
</evidence>
<dbReference type="Proteomes" id="UP000280395">
    <property type="component" value="Unassembled WGS sequence"/>
</dbReference>
<evidence type="ECO:0000256" key="8">
    <source>
        <dbReference type="PIRNR" id="PIRNR006443"/>
    </source>
</evidence>
<evidence type="ECO:0000256" key="5">
    <source>
        <dbReference type="ARBA" id="ARBA00023134"/>
    </source>
</evidence>
<dbReference type="FunFam" id="3.40.980.10:FF:000003">
    <property type="entry name" value="Molybdenum cofactor biosynthesis protein B"/>
    <property type="match status" value="1"/>
</dbReference>
<dbReference type="Gene3D" id="3.40.980.10">
    <property type="entry name" value="MoaB/Mog-like domain"/>
    <property type="match status" value="1"/>
</dbReference>
<dbReference type="InterPro" id="IPR008284">
    <property type="entry name" value="MoCF_biosynth_CS"/>
</dbReference>